<name>A0A4V2EYC7_9MICO</name>
<sequence length="177" mass="17424">MRRASPHLRAIPARAVLAVGLALGLAAVAAGCASGGAADPGPAATASAPPGTALSTARTSLGDVVVDGRGMTVYIYTPDRPGSGRSACTGACAAQWPAVHAETATPQVQGVTAEVGTITGTDGMLQVTLDGRPLYTYAGDGAPGDVTGQGLDDVWWAVAPDGVEVTEAPAPLMPGGY</sequence>
<evidence type="ECO:0000313" key="3">
    <source>
        <dbReference type="Proteomes" id="UP000293852"/>
    </source>
</evidence>
<dbReference type="PROSITE" id="PS51257">
    <property type="entry name" value="PROKAR_LIPOPROTEIN"/>
    <property type="match status" value="1"/>
</dbReference>
<dbReference type="GO" id="GO:0043448">
    <property type="term" value="P:alkane catabolic process"/>
    <property type="evidence" value="ECO:0007669"/>
    <property type="project" value="TreeGrafter"/>
</dbReference>
<keyword evidence="2" id="KW-0449">Lipoprotein</keyword>
<dbReference type="PANTHER" id="PTHR39335">
    <property type="entry name" value="BLL4220 PROTEIN"/>
    <property type="match status" value="1"/>
</dbReference>
<keyword evidence="3" id="KW-1185">Reference proteome</keyword>
<feature type="chain" id="PRO_5038582722" evidence="1">
    <location>
        <begin position="30"/>
        <end position="177"/>
    </location>
</feature>
<dbReference type="EMBL" id="SGWX01000001">
    <property type="protein sequence ID" value="RZS62530.1"/>
    <property type="molecule type" value="Genomic_DNA"/>
</dbReference>
<keyword evidence="1" id="KW-0732">Signal</keyword>
<dbReference type="Proteomes" id="UP000293852">
    <property type="component" value="Unassembled WGS sequence"/>
</dbReference>
<dbReference type="InterPro" id="IPR005297">
    <property type="entry name" value="Lipoprotein_repeat"/>
</dbReference>
<evidence type="ECO:0000256" key="1">
    <source>
        <dbReference type="SAM" id="SignalP"/>
    </source>
</evidence>
<proteinExistence type="predicted"/>
<accession>A0A4V2EYC7</accession>
<gene>
    <name evidence="2" type="ORF">EV386_2866</name>
</gene>
<organism evidence="2 3">
    <name type="scientific">Xylanimonas ulmi</name>
    <dbReference type="NCBI Taxonomy" id="228973"/>
    <lineage>
        <taxon>Bacteria</taxon>
        <taxon>Bacillati</taxon>
        <taxon>Actinomycetota</taxon>
        <taxon>Actinomycetes</taxon>
        <taxon>Micrococcales</taxon>
        <taxon>Promicromonosporaceae</taxon>
        <taxon>Xylanimonas</taxon>
    </lineage>
</organism>
<dbReference type="AlphaFoldDB" id="A0A4V2EYC7"/>
<reference evidence="2 3" key="1">
    <citation type="submission" date="2019-02" db="EMBL/GenBank/DDBJ databases">
        <title>Sequencing the genomes of 1000 actinobacteria strains.</title>
        <authorList>
            <person name="Klenk H.-P."/>
        </authorList>
    </citation>
    <scope>NUCLEOTIDE SEQUENCE [LARGE SCALE GENOMIC DNA]</scope>
    <source>
        <strain evidence="2 3">DSM 16932</strain>
    </source>
</reference>
<feature type="signal peptide" evidence="1">
    <location>
        <begin position="1"/>
        <end position="29"/>
    </location>
</feature>
<dbReference type="Pfam" id="PF03640">
    <property type="entry name" value="Lipoprotein_15"/>
    <property type="match status" value="2"/>
</dbReference>
<evidence type="ECO:0000313" key="2">
    <source>
        <dbReference type="EMBL" id="RZS62530.1"/>
    </source>
</evidence>
<protein>
    <submittedName>
        <fullName evidence="2">Putative lipoprotein with Yx(FWY)xxD motif</fullName>
    </submittedName>
</protein>
<dbReference type="PANTHER" id="PTHR39335:SF1">
    <property type="entry name" value="BLL4220 PROTEIN"/>
    <property type="match status" value="1"/>
</dbReference>
<dbReference type="OrthoDB" id="597632at2"/>
<comment type="caution">
    <text evidence="2">The sequence shown here is derived from an EMBL/GenBank/DDBJ whole genome shotgun (WGS) entry which is preliminary data.</text>
</comment>